<evidence type="ECO:0000313" key="1">
    <source>
        <dbReference type="EMBL" id="TGK67986.1"/>
    </source>
</evidence>
<proteinExistence type="predicted"/>
<protein>
    <recommendedName>
        <fullName evidence="3">SGNH/GDSL hydrolase family protein</fullName>
    </recommendedName>
</protein>
<dbReference type="AlphaFoldDB" id="A0A6N4PW44"/>
<organism evidence="1 2">
    <name type="scientific">Leptospira kanakyensis</name>
    <dbReference type="NCBI Taxonomy" id="2484968"/>
    <lineage>
        <taxon>Bacteria</taxon>
        <taxon>Pseudomonadati</taxon>
        <taxon>Spirochaetota</taxon>
        <taxon>Spirochaetia</taxon>
        <taxon>Leptospirales</taxon>
        <taxon>Leptospiraceae</taxon>
        <taxon>Leptospira</taxon>
    </lineage>
</organism>
<dbReference type="EMBL" id="RQFF01000032">
    <property type="protein sequence ID" value="TGK67986.1"/>
    <property type="molecule type" value="Genomic_DNA"/>
</dbReference>
<dbReference type="SUPFAM" id="SSF52266">
    <property type="entry name" value="SGNH hydrolase"/>
    <property type="match status" value="1"/>
</dbReference>
<reference evidence="1" key="1">
    <citation type="journal article" date="2019" name="PLoS Negl. Trop. Dis.">
        <title>Revisiting the worldwide diversity of Leptospira species in the environment.</title>
        <authorList>
            <person name="Vincent A.T."/>
            <person name="Schiettekatte O."/>
            <person name="Bourhy P."/>
            <person name="Veyrier F.J."/>
            <person name="Picardeau M."/>
        </authorList>
    </citation>
    <scope>NUCLEOTIDE SEQUENCE [LARGE SCALE GENOMIC DNA]</scope>
    <source>
        <strain evidence="1">201800293</strain>
    </source>
</reference>
<comment type="caution">
    <text evidence="1">The sequence shown here is derived from an EMBL/GenBank/DDBJ whole genome shotgun (WGS) entry which is preliminary data.</text>
</comment>
<sequence>MRLCPNRNETFTRVDGKTWDIQTNNFGERILSKDTNPTQLWLIGDSMAMGYGLPTKETPAFYLKTKYKIETRVIAVDAIGTNGIFKLLKESLDSTKQEDLPSQIYWIWNPSDFIDDEREKKGLKRYLYPIHYKLSRNSYLYRSLLPSPPSNVYTLSGIPILYPENHTTYSNLLQFLNDPAITQKKLNILFTWGMSRVEKPDTKDPNYNEAKIFFIKQGMKTIDLRKKTEDLFKEQKQVYISGDGHPGPALAELFADAIAKDFLNLP</sequence>
<evidence type="ECO:0000313" key="2">
    <source>
        <dbReference type="Proteomes" id="UP000297239"/>
    </source>
</evidence>
<dbReference type="NCBIfam" id="NF047474">
    <property type="entry name" value="GDSL_LA_2486"/>
    <property type="match status" value="1"/>
</dbReference>
<gene>
    <name evidence="1" type="ORF">EHQ18_14975</name>
</gene>
<dbReference type="OrthoDB" id="343100at2"/>
<keyword evidence="2" id="KW-1185">Reference proteome</keyword>
<accession>A0A6N4PW44</accession>
<dbReference type="Proteomes" id="UP000297239">
    <property type="component" value="Unassembled WGS sequence"/>
</dbReference>
<name>A0A6N4PW44_9LEPT</name>
<evidence type="ECO:0008006" key="3">
    <source>
        <dbReference type="Google" id="ProtNLM"/>
    </source>
</evidence>